<dbReference type="OrthoDB" id="9772503at2"/>
<accession>A0A1I7GPW0</accession>
<dbReference type="SUPFAM" id="SSF46785">
    <property type="entry name" value="Winged helix' DNA-binding domain"/>
    <property type="match status" value="1"/>
</dbReference>
<dbReference type="STRING" id="155865.SAMN05216515_10818"/>
<gene>
    <name evidence="2" type="ORF">SAMN05216508_10851</name>
</gene>
<proteinExistence type="predicted"/>
<evidence type="ECO:0000259" key="1">
    <source>
        <dbReference type="Pfam" id="PF25583"/>
    </source>
</evidence>
<protein>
    <submittedName>
        <fullName evidence="2">WYL domain-containing protein</fullName>
    </submittedName>
</protein>
<organism evidence="2 3">
    <name type="scientific">Eubacterium pyruvativorans</name>
    <dbReference type="NCBI Taxonomy" id="155865"/>
    <lineage>
        <taxon>Bacteria</taxon>
        <taxon>Bacillati</taxon>
        <taxon>Bacillota</taxon>
        <taxon>Clostridia</taxon>
        <taxon>Eubacteriales</taxon>
        <taxon>Eubacteriaceae</taxon>
        <taxon>Eubacterium</taxon>
    </lineage>
</organism>
<evidence type="ECO:0000313" key="2">
    <source>
        <dbReference type="EMBL" id="SFU50381.1"/>
    </source>
</evidence>
<dbReference type="InterPro" id="IPR057727">
    <property type="entry name" value="WCX_dom"/>
</dbReference>
<dbReference type="EMBL" id="FPBT01000008">
    <property type="protein sequence ID" value="SFU50381.1"/>
    <property type="molecule type" value="Genomic_DNA"/>
</dbReference>
<sequence length="236" mass="26368">MTTNVMKKRFLYLMKLLYERTDENHPLNTNEIIAYLNSVGCSTERKTLKSDIDLLIDFGIDIVFVKSSPNKYYWGERTIPVSEMSMLIDAIMSSQVITAEQSEELTAKLMTFVSTYQAQKFRELLEEGEPLAGAYSVSGADGDAAPVTVELECDEDTREDVVKQFGKAAELRCSVPPRSGGQAGRFIARVETAEDPAFYAWVFRFGGKIRITAPEHAVTGYRELAVKALHASDMPE</sequence>
<evidence type="ECO:0000313" key="3">
    <source>
        <dbReference type="Proteomes" id="UP000198817"/>
    </source>
</evidence>
<dbReference type="Pfam" id="PF25583">
    <property type="entry name" value="WCX"/>
    <property type="match status" value="1"/>
</dbReference>
<dbReference type="Proteomes" id="UP000198817">
    <property type="component" value="Unassembled WGS sequence"/>
</dbReference>
<keyword evidence="3" id="KW-1185">Reference proteome</keyword>
<dbReference type="RefSeq" id="WP_090470931.1">
    <property type="nucleotide sequence ID" value="NZ_FOWF01000008.1"/>
</dbReference>
<reference evidence="2 3" key="1">
    <citation type="submission" date="2016-10" db="EMBL/GenBank/DDBJ databases">
        <authorList>
            <person name="de Groot N.N."/>
        </authorList>
    </citation>
    <scope>NUCLEOTIDE SEQUENCE [LARGE SCALE GENOMIC DNA]</scope>
    <source>
        <strain evidence="2 3">KHGC13</strain>
    </source>
</reference>
<dbReference type="InterPro" id="IPR036390">
    <property type="entry name" value="WH_DNA-bd_sf"/>
</dbReference>
<feature type="domain" description="WCX" evidence="1">
    <location>
        <begin position="146"/>
        <end position="229"/>
    </location>
</feature>
<dbReference type="AlphaFoldDB" id="A0A1I7GPW0"/>
<name>A0A1I7GPW0_9FIRM</name>